<dbReference type="Proteomes" id="UP000283841">
    <property type="component" value="Unassembled WGS sequence"/>
</dbReference>
<sequence length="242" mass="27269">MKFFPPHDWLGKEIVFPDDIGVTWVLSEKLSEDSRQLTQKDCAEFNASSIAWAVFSCHRKDGMGGKHAMKIYMQVPWTDTEFASAASRKAQADINRSDSMASEIKALRLLTENGSTHTPLLISDFHTTQDNDGIVPTGFISYILMTWCPGVTLGDGDYRRKTKSEQARIFQAFREALEDTKRCGVVSNGLGPGNLIWDAAHNTCYMVDFKWSGPPSEWDIAEEVWMSWGLQPGPPRLEMERL</sequence>
<proteinExistence type="predicted"/>
<reference evidence="1 2" key="1">
    <citation type="journal article" date="2018" name="Front. Microbiol.">
        <title>Genomic and genetic insights into a cosmopolitan fungus, Paecilomyces variotii (Eurotiales).</title>
        <authorList>
            <person name="Urquhart A.S."/>
            <person name="Mondo S.J."/>
            <person name="Makela M.R."/>
            <person name="Hane J.K."/>
            <person name="Wiebenga A."/>
            <person name="He G."/>
            <person name="Mihaltcheva S."/>
            <person name="Pangilinan J."/>
            <person name="Lipzen A."/>
            <person name="Barry K."/>
            <person name="de Vries R.P."/>
            <person name="Grigoriev I.V."/>
            <person name="Idnurm A."/>
        </authorList>
    </citation>
    <scope>NUCLEOTIDE SEQUENCE [LARGE SCALE GENOMIC DNA]</scope>
    <source>
        <strain evidence="1 2">CBS 101075</strain>
    </source>
</reference>
<evidence type="ECO:0000313" key="2">
    <source>
        <dbReference type="Proteomes" id="UP000283841"/>
    </source>
</evidence>
<comment type="caution">
    <text evidence="1">The sequence shown here is derived from an EMBL/GenBank/DDBJ whole genome shotgun (WGS) entry which is preliminary data.</text>
</comment>
<accession>A0A443I7X6</accession>
<protein>
    <recommendedName>
        <fullName evidence="3">Aminoglycoside phosphotransferase domain-containing protein</fullName>
    </recommendedName>
</protein>
<dbReference type="SUPFAM" id="SSF56112">
    <property type="entry name" value="Protein kinase-like (PK-like)"/>
    <property type="match status" value="1"/>
</dbReference>
<dbReference type="AlphaFoldDB" id="A0A443I7X6"/>
<name>A0A443I7X6_BYSSP</name>
<dbReference type="RefSeq" id="XP_028489807.1">
    <property type="nucleotide sequence ID" value="XM_028628726.1"/>
</dbReference>
<evidence type="ECO:0000313" key="1">
    <source>
        <dbReference type="EMBL" id="RWR00163.1"/>
    </source>
</evidence>
<dbReference type="VEuPathDB" id="FungiDB:C8Q69DRAFT_441208"/>
<dbReference type="GeneID" id="39598003"/>
<gene>
    <name evidence="1" type="ORF">C8Q69DRAFT_441208</name>
</gene>
<dbReference type="EMBL" id="RCNU01000001">
    <property type="protein sequence ID" value="RWR00163.1"/>
    <property type="molecule type" value="Genomic_DNA"/>
</dbReference>
<organism evidence="1 2">
    <name type="scientific">Byssochlamys spectabilis</name>
    <name type="common">Paecilomyces variotii</name>
    <dbReference type="NCBI Taxonomy" id="264951"/>
    <lineage>
        <taxon>Eukaryota</taxon>
        <taxon>Fungi</taxon>
        <taxon>Dikarya</taxon>
        <taxon>Ascomycota</taxon>
        <taxon>Pezizomycotina</taxon>
        <taxon>Eurotiomycetes</taxon>
        <taxon>Eurotiomycetidae</taxon>
        <taxon>Eurotiales</taxon>
        <taxon>Thermoascaceae</taxon>
        <taxon>Paecilomyces</taxon>
    </lineage>
</organism>
<keyword evidence="2" id="KW-1185">Reference proteome</keyword>
<dbReference type="InterPro" id="IPR011009">
    <property type="entry name" value="Kinase-like_dom_sf"/>
</dbReference>
<evidence type="ECO:0008006" key="3">
    <source>
        <dbReference type="Google" id="ProtNLM"/>
    </source>
</evidence>